<protein>
    <submittedName>
        <fullName evidence="1">Uncharacterized protein</fullName>
    </submittedName>
</protein>
<dbReference type="AlphaFoldDB" id="A0A5B0QPS3"/>
<reference evidence="1 2" key="1">
    <citation type="submission" date="2019-05" db="EMBL/GenBank/DDBJ databases">
        <title>Emergence of the Ug99 lineage of the wheat stem rust pathogen through somatic hybridization.</title>
        <authorList>
            <person name="Li F."/>
            <person name="Upadhyaya N.M."/>
            <person name="Sperschneider J."/>
            <person name="Matny O."/>
            <person name="Nguyen-Phuc H."/>
            <person name="Mago R."/>
            <person name="Raley C."/>
            <person name="Miller M.E."/>
            <person name="Silverstein K.A.T."/>
            <person name="Henningsen E."/>
            <person name="Hirsch C.D."/>
            <person name="Visser B."/>
            <person name="Pretorius Z.A."/>
            <person name="Steffenson B.J."/>
            <person name="Schwessinger B."/>
            <person name="Dodds P.N."/>
            <person name="Figueroa M."/>
        </authorList>
    </citation>
    <scope>NUCLEOTIDE SEQUENCE [LARGE SCALE GENOMIC DNA]</scope>
    <source>
        <strain evidence="1">21-0</strain>
    </source>
</reference>
<comment type="caution">
    <text evidence="1">The sequence shown here is derived from an EMBL/GenBank/DDBJ whole genome shotgun (WGS) entry which is preliminary data.</text>
</comment>
<name>A0A5B0QPS3_PUCGR</name>
<sequence length="125" mass="13745">MEATKERPKLFGRTPFARLLFNLRVKEVQLKLLPISNRNIEQLHLCNISQAVLRACGFSPYSVDYIGTTVLGPAQLRSGLSPKPSEACAVLTTRVLEITLDRRPSLPLSLSCSKGSCDEIGAVFD</sequence>
<proteinExistence type="predicted"/>
<keyword evidence="2" id="KW-1185">Reference proteome</keyword>
<dbReference type="Proteomes" id="UP000324748">
    <property type="component" value="Unassembled WGS sequence"/>
</dbReference>
<accession>A0A5B0QPS3</accession>
<dbReference type="EMBL" id="VSWC01000014">
    <property type="protein sequence ID" value="KAA1115316.1"/>
    <property type="molecule type" value="Genomic_DNA"/>
</dbReference>
<organism evidence="1 2">
    <name type="scientific">Puccinia graminis f. sp. tritici</name>
    <dbReference type="NCBI Taxonomy" id="56615"/>
    <lineage>
        <taxon>Eukaryota</taxon>
        <taxon>Fungi</taxon>
        <taxon>Dikarya</taxon>
        <taxon>Basidiomycota</taxon>
        <taxon>Pucciniomycotina</taxon>
        <taxon>Pucciniomycetes</taxon>
        <taxon>Pucciniales</taxon>
        <taxon>Pucciniaceae</taxon>
        <taxon>Puccinia</taxon>
    </lineage>
</organism>
<evidence type="ECO:0000313" key="2">
    <source>
        <dbReference type="Proteomes" id="UP000324748"/>
    </source>
</evidence>
<gene>
    <name evidence="1" type="ORF">PGT21_035144</name>
</gene>
<evidence type="ECO:0000313" key="1">
    <source>
        <dbReference type="EMBL" id="KAA1115316.1"/>
    </source>
</evidence>